<accession>A0A382RU87</accession>
<keyword evidence="3" id="KW-1015">Disulfide bond</keyword>
<dbReference type="PANTHER" id="PTHR45663:SF11">
    <property type="entry name" value="GEO12009P1"/>
    <property type="match status" value="1"/>
</dbReference>
<proteinExistence type="predicted"/>
<dbReference type="PRINTS" id="PR00421">
    <property type="entry name" value="THIOREDOXIN"/>
</dbReference>
<dbReference type="PROSITE" id="PS00194">
    <property type="entry name" value="THIOREDOXIN_1"/>
    <property type="match status" value="1"/>
</dbReference>
<feature type="non-terminal residue" evidence="6">
    <location>
        <position position="83"/>
    </location>
</feature>
<evidence type="ECO:0000256" key="2">
    <source>
        <dbReference type="ARBA" id="ARBA00022982"/>
    </source>
</evidence>
<keyword evidence="4" id="KW-0676">Redox-active center</keyword>
<dbReference type="Pfam" id="PF00085">
    <property type="entry name" value="Thioredoxin"/>
    <property type="match status" value="1"/>
</dbReference>
<gene>
    <name evidence="6" type="ORF">METZ01_LOCUS353481</name>
</gene>
<dbReference type="CDD" id="cd02947">
    <property type="entry name" value="TRX_family"/>
    <property type="match status" value="1"/>
</dbReference>
<dbReference type="InterPro" id="IPR013766">
    <property type="entry name" value="Thioredoxin_domain"/>
</dbReference>
<dbReference type="InterPro" id="IPR005746">
    <property type="entry name" value="Thioredoxin"/>
</dbReference>
<evidence type="ECO:0000313" key="6">
    <source>
        <dbReference type="EMBL" id="SVD00627.1"/>
    </source>
</evidence>
<protein>
    <recommendedName>
        <fullName evidence="5">Thioredoxin domain-containing protein</fullName>
    </recommendedName>
</protein>
<reference evidence="6" key="1">
    <citation type="submission" date="2018-05" db="EMBL/GenBank/DDBJ databases">
        <authorList>
            <person name="Lanie J.A."/>
            <person name="Ng W.-L."/>
            <person name="Kazmierczak K.M."/>
            <person name="Andrzejewski T.M."/>
            <person name="Davidsen T.M."/>
            <person name="Wayne K.J."/>
            <person name="Tettelin H."/>
            <person name="Glass J.I."/>
            <person name="Rusch D."/>
            <person name="Podicherti R."/>
            <person name="Tsui H.-C.T."/>
            <person name="Winkler M.E."/>
        </authorList>
    </citation>
    <scope>NUCLEOTIDE SEQUENCE</scope>
</reference>
<dbReference type="InterPro" id="IPR036249">
    <property type="entry name" value="Thioredoxin-like_sf"/>
</dbReference>
<dbReference type="Gene3D" id="3.40.30.10">
    <property type="entry name" value="Glutaredoxin"/>
    <property type="match status" value="1"/>
</dbReference>
<dbReference type="InterPro" id="IPR017937">
    <property type="entry name" value="Thioredoxin_CS"/>
</dbReference>
<sequence>MPYDTDNFEQDVIDQSYNTPVLVDFWAEWCGPCQVLGPVLERIAEQNLDKWKLVKVDTEKHQQVAMQYNVSGIPNVKMFVDGQ</sequence>
<dbReference type="PIRSF" id="PIRSF000077">
    <property type="entry name" value="Thioredoxin"/>
    <property type="match status" value="1"/>
</dbReference>
<keyword evidence="1" id="KW-0813">Transport</keyword>
<dbReference type="PROSITE" id="PS51352">
    <property type="entry name" value="THIOREDOXIN_2"/>
    <property type="match status" value="1"/>
</dbReference>
<organism evidence="6">
    <name type="scientific">marine metagenome</name>
    <dbReference type="NCBI Taxonomy" id="408172"/>
    <lineage>
        <taxon>unclassified sequences</taxon>
        <taxon>metagenomes</taxon>
        <taxon>ecological metagenomes</taxon>
    </lineage>
</organism>
<evidence type="ECO:0000256" key="4">
    <source>
        <dbReference type="ARBA" id="ARBA00023284"/>
    </source>
</evidence>
<dbReference type="GO" id="GO:0015035">
    <property type="term" value="F:protein-disulfide reductase activity"/>
    <property type="evidence" value="ECO:0007669"/>
    <property type="project" value="InterPro"/>
</dbReference>
<dbReference type="PANTHER" id="PTHR45663">
    <property type="entry name" value="GEO12009P1"/>
    <property type="match status" value="1"/>
</dbReference>
<evidence type="ECO:0000259" key="5">
    <source>
        <dbReference type="PROSITE" id="PS51352"/>
    </source>
</evidence>
<dbReference type="GO" id="GO:0005737">
    <property type="term" value="C:cytoplasm"/>
    <property type="evidence" value="ECO:0007669"/>
    <property type="project" value="TreeGrafter"/>
</dbReference>
<keyword evidence="2" id="KW-0249">Electron transport</keyword>
<dbReference type="SUPFAM" id="SSF52833">
    <property type="entry name" value="Thioredoxin-like"/>
    <property type="match status" value="1"/>
</dbReference>
<evidence type="ECO:0000256" key="3">
    <source>
        <dbReference type="ARBA" id="ARBA00023157"/>
    </source>
</evidence>
<evidence type="ECO:0000256" key="1">
    <source>
        <dbReference type="ARBA" id="ARBA00022448"/>
    </source>
</evidence>
<name>A0A382RU87_9ZZZZ</name>
<dbReference type="EMBL" id="UINC01123870">
    <property type="protein sequence ID" value="SVD00627.1"/>
    <property type="molecule type" value="Genomic_DNA"/>
</dbReference>
<dbReference type="AlphaFoldDB" id="A0A382RU87"/>
<feature type="domain" description="Thioredoxin" evidence="5">
    <location>
        <begin position="1"/>
        <end position="83"/>
    </location>
</feature>